<dbReference type="Proteomes" id="UP000033035">
    <property type="component" value="Unassembled WGS sequence"/>
</dbReference>
<dbReference type="RefSeq" id="WP_028726387.1">
    <property type="nucleotide sequence ID" value="NZ_AUAE01000009.1"/>
</dbReference>
<proteinExistence type="predicted"/>
<dbReference type="AlphaFoldDB" id="A0A0F5JLG9"/>
<reference evidence="2 3" key="1">
    <citation type="submission" date="2013-04" db="EMBL/GenBank/DDBJ databases">
        <title>The Genome Sequence of Parabacteroides gordonii DSM 23371.</title>
        <authorList>
            <consortium name="The Broad Institute Genomics Platform"/>
            <person name="Earl A."/>
            <person name="Ward D."/>
            <person name="Feldgarden M."/>
            <person name="Gevers D."/>
            <person name="Martens E."/>
            <person name="Sakamoto M."/>
            <person name="Benno Y."/>
            <person name="Suzuki N."/>
            <person name="Matsunaga N."/>
            <person name="Koshihara K."/>
            <person name="Seki M."/>
            <person name="Komiya H."/>
            <person name="Walker B."/>
            <person name="Young S."/>
            <person name="Zeng Q."/>
            <person name="Gargeya S."/>
            <person name="Fitzgerald M."/>
            <person name="Haas B."/>
            <person name="Abouelleil A."/>
            <person name="Allen A.W."/>
            <person name="Alvarado L."/>
            <person name="Arachchi H.M."/>
            <person name="Berlin A.M."/>
            <person name="Chapman S.B."/>
            <person name="Gainer-Dewar J."/>
            <person name="Goldberg J."/>
            <person name="Griggs A."/>
            <person name="Gujja S."/>
            <person name="Hansen M."/>
            <person name="Howarth C."/>
            <person name="Imamovic A."/>
            <person name="Ireland A."/>
            <person name="Larimer J."/>
            <person name="McCowan C."/>
            <person name="Murphy C."/>
            <person name="Pearson M."/>
            <person name="Poon T.W."/>
            <person name="Priest M."/>
            <person name="Roberts A."/>
            <person name="Saif S."/>
            <person name="Shea T."/>
            <person name="Sisk P."/>
            <person name="Sykes S."/>
            <person name="Wortman J."/>
            <person name="Nusbaum C."/>
            <person name="Birren B."/>
        </authorList>
    </citation>
    <scope>NUCLEOTIDE SEQUENCE [LARGE SCALE GENOMIC DNA]</scope>
    <source>
        <strain evidence="2 3">MS-1</strain>
    </source>
</reference>
<keyword evidence="3" id="KW-1185">Reference proteome</keyword>
<organism evidence="2 3">
    <name type="scientific">Parabacteroides gordonii MS-1 = DSM 23371</name>
    <dbReference type="NCBI Taxonomy" id="1203610"/>
    <lineage>
        <taxon>Bacteria</taxon>
        <taxon>Pseudomonadati</taxon>
        <taxon>Bacteroidota</taxon>
        <taxon>Bacteroidia</taxon>
        <taxon>Bacteroidales</taxon>
        <taxon>Tannerellaceae</taxon>
        <taxon>Parabacteroides</taxon>
    </lineage>
</organism>
<evidence type="ECO:0000313" key="3">
    <source>
        <dbReference type="Proteomes" id="UP000033035"/>
    </source>
</evidence>
<gene>
    <name evidence="2" type="ORF">HMPREF1536_01490</name>
</gene>
<dbReference type="NCBIfam" id="TIGR04183">
    <property type="entry name" value="Por_Secre_tail"/>
    <property type="match status" value="1"/>
</dbReference>
<protein>
    <submittedName>
        <fullName evidence="2">Por secretion system C-terminal sorting domain-containing protein</fullName>
    </submittedName>
</protein>
<feature type="domain" description="Secretion system C-terminal sorting" evidence="1">
    <location>
        <begin position="336"/>
        <end position="400"/>
    </location>
</feature>
<dbReference type="HOGENOM" id="CLU_684838_0_0_10"/>
<dbReference type="PATRIC" id="fig|1203610.3.peg.1526"/>
<evidence type="ECO:0000313" key="2">
    <source>
        <dbReference type="EMBL" id="KKB58613.1"/>
    </source>
</evidence>
<dbReference type="InterPro" id="IPR026444">
    <property type="entry name" value="Secre_tail"/>
</dbReference>
<accession>A0A0F5JLG9</accession>
<name>A0A0F5JLG9_9BACT</name>
<comment type="caution">
    <text evidence="2">The sequence shown here is derived from an EMBL/GenBank/DDBJ whole genome shotgun (WGS) entry which is preliminary data.</text>
</comment>
<dbReference type="EMBL" id="AQHW01000009">
    <property type="protein sequence ID" value="KKB58613.1"/>
    <property type="molecule type" value="Genomic_DNA"/>
</dbReference>
<evidence type="ECO:0000259" key="1">
    <source>
        <dbReference type="Pfam" id="PF18962"/>
    </source>
</evidence>
<sequence>MKKLLTQTIFLLIAIFAGTATTFAITKNDISLQLDGISTQLSGTYSDINEYTDGSGKTFLTTGDIYVKGRLINKTYQDIQLNTSRILVAFVQGDSPYTSTTYSYDKTMLTSLNIEAHGFAEVIVKIPSNYQIRNGKLNLYFVYAEGAGGYFFTGTYNVTNSVTKTSTMASTSENDLRLDLYYISDRGSAGGRLSSYTLDSRNSFVTTTGDIYVSGSITNTTNNPIVVNYPRILVAFGYHESPYTGEVYNGGGDKVSTVTIPAHDYTDIMIKIPTNWPYHLKQTSDNYTYLDFYFIYAEGSGLPLFNGSYCISNGKSKSLSVEKQLSITVSYYDASNVTVKSTDDSAIKSIRVIGTMGDLVKSQSYGNNSMEANIDLSNCKNGIYYIQVEKTTGVETSKIIKK</sequence>
<dbReference type="STRING" id="1203610.HMPREF1536_01490"/>
<dbReference type="Pfam" id="PF18962">
    <property type="entry name" value="Por_Secre_tail"/>
    <property type="match status" value="1"/>
</dbReference>